<dbReference type="EMBL" id="JABXBU010000030">
    <property type="protein sequence ID" value="KAF8785068.1"/>
    <property type="molecule type" value="Genomic_DNA"/>
</dbReference>
<name>A0A8T0F477_ARGBR</name>
<feature type="region of interest" description="Disordered" evidence="1">
    <location>
        <begin position="42"/>
        <end position="86"/>
    </location>
</feature>
<reference evidence="2" key="1">
    <citation type="journal article" date="2020" name="bioRxiv">
        <title>Chromosome-level reference genome of the European wasp spider Argiope bruennichi: a resource for studies on range expansion and evolutionary adaptation.</title>
        <authorList>
            <person name="Sheffer M.M."/>
            <person name="Hoppe A."/>
            <person name="Krehenwinkel H."/>
            <person name="Uhl G."/>
            <person name="Kuss A.W."/>
            <person name="Jensen L."/>
            <person name="Jensen C."/>
            <person name="Gillespie R.G."/>
            <person name="Hoff K.J."/>
            <person name="Prost S."/>
        </authorList>
    </citation>
    <scope>NUCLEOTIDE SEQUENCE</scope>
</reference>
<reference evidence="2" key="2">
    <citation type="submission" date="2020-06" db="EMBL/GenBank/DDBJ databases">
        <authorList>
            <person name="Sheffer M."/>
        </authorList>
    </citation>
    <scope>NUCLEOTIDE SEQUENCE</scope>
</reference>
<keyword evidence="3" id="KW-1185">Reference proteome</keyword>
<accession>A0A8T0F477</accession>
<evidence type="ECO:0000313" key="3">
    <source>
        <dbReference type="Proteomes" id="UP000807504"/>
    </source>
</evidence>
<evidence type="ECO:0000313" key="2">
    <source>
        <dbReference type="EMBL" id="KAF8785068.1"/>
    </source>
</evidence>
<protein>
    <submittedName>
        <fullName evidence="2">Uncharacterized protein</fullName>
    </submittedName>
</protein>
<feature type="region of interest" description="Disordered" evidence="1">
    <location>
        <begin position="1"/>
        <end position="27"/>
    </location>
</feature>
<evidence type="ECO:0000256" key="1">
    <source>
        <dbReference type="SAM" id="MobiDB-lite"/>
    </source>
</evidence>
<sequence length="149" mass="16278">MGRHQRGNNSKSCSAMDIDPRPSWNNLCPSYIEAHRNKLMEEESNGPVIGSPPPAGPPRVSWDGNYPDDVPKHKSQKSSKDQEAIDAADLSNRVQDIRLQPPQPIIICETVEDVKTVLNESGSASSVSLAVPPVDISNEKKRPPLSAPY</sequence>
<feature type="region of interest" description="Disordered" evidence="1">
    <location>
        <begin position="120"/>
        <end position="149"/>
    </location>
</feature>
<proteinExistence type="predicted"/>
<comment type="caution">
    <text evidence="2">The sequence shown here is derived from an EMBL/GenBank/DDBJ whole genome shotgun (WGS) entry which is preliminary data.</text>
</comment>
<dbReference type="AlphaFoldDB" id="A0A8T0F477"/>
<gene>
    <name evidence="2" type="ORF">HNY73_010662</name>
</gene>
<dbReference type="OMA" id="SWNSLCP"/>
<feature type="compositionally biased region" description="Low complexity" evidence="1">
    <location>
        <begin position="121"/>
        <end position="134"/>
    </location>
</feature>
<organism evidence="2 3">
    <name type="scientific">Argiope bruennichi</name>
    <name type="common">Wasp spider</name>
    <name type="synonym">Aranea bruennichi</name>
    <dbReference type="NCBI Taxonomy" id="94029"/>
    <lineage>
        <taxon>Eukaryota</taxon>
        <taxon>Metazoa</taxon>
        <taxon>Ecdysozoa</taxon>
        <taxon>Arthropoda</taxon>
        <taxon>Chelicerata</taxon>
        <taxon>Arachnida</taxon>
        <taxon>Araneae</taxon>
        <taxon>Araneomorphae</taxon>
        <taxon>Entelegynae</taxon>
        <taxon>Araneoidea</taxon>
        <taxon>Araneidae</taxon>
        <taxon>Argiope</taxon>
    </lineage>
</organism>
<dbReference type="OrthoDB" id="6426204at2759"/>
<dbReference type="Proteomes" id="UP000807504">
    <property type="component" value="Unassembled WGS sequence"/>
</dbReference>